<feature type="domain" description="Citrate transporter-like" evidence="11">
    <location>
        <begin position="11"/>
        <end position="341"/>
    </location>
</feature>
<sequence length="409" mass="43088">MTQRDWLWTGITVVVVGAYALLTPVSAVVSLAERIMPILVFLATITIVVNLSAKAGVFTRAARYAARAAGDRPMLLWLLITALAMVCTAFLSLDTTAVLITPLAISLVWAVRADIVPYALIVVWIANIGSLWLPVSNLTNLLSVQSGIIEGTPQYIAETVWPALLGAVVAIGFTLMIFRNRISRKHHGAAHGAVQGAVQGAMPGAVHETAARTPSPPRHPALLPCAVTLMIALPLLTTPIPYWLTSSAAALVLFGVFLFTDRSPLRVSLLPWGAMALALTLVVAVDMLHTLGAEAVVTRALSTEGEASGLFALTAGGVVASNVLNNLPAYLLLEPAVTTAPEMVALLIGVNAGPLLTPWASLATLLWADQLRRAGIAVPWKSFIVLGCLLVPLVCTVMLLPLVVEAALL</sequence>
<dbReference type="InterPro" id="IPR004680">
    <property type="entry name" value="Cit_transptr-like_dom"/>
</dbReference>
<accession>A0A9D2A8T1</accession>
<comment type="subcellular location">
    <subcellularLocation>
        <location evidence="1">Cell membrane</location>
        <topology evidence="1">Multi-pass membrane protein</topology>
    </subcellularLocation>
</comment>
<evidence type="ECO:0000313" key="13">
    <source>
        <dbReference type="Proteomes" id="UP000824151"/>
    </source>
</evidence>
<gene>
    <name evidence="12" type="ORF">H9871_11780</name>
</gene>
<reference evidence="12" key="2">
    <citation type="submission" date="2021-04" db="EMBL/GenBank/DDBJ databases">
        <authorList>
            <person name="Gilroy R."/>
        </authorList>
    </citation>
    <scope>NUCLEOTIDE SEQUENCE</scope>
    <source>
        <strain evidence="12">ChiHejej3B27-3195</strain>
    </source>
</reference>
<evidence type="ECO:0000256" key="10">
    <source>
        <dbReference type="SAM" id="Phobius"/>
    </source>
</evidence>
<protein>
    <submittedName>
        <fullName evidence="12">Arsenic transporter</fullName>
    </submittedName>
</protein>
<dbReference type="AlphaFoldDB" id="A0A9D2A8T1"/>
<name>A0A9D2A8T1_9MICC</name>
<feature type="transmembrane region" description="Helical" evidence="10">
    <location>
        <begin position="380"/>
        <end position="404"/>
    </location>
</feature>
<feature type="transmembrane region" description="Helical" evidence="10">
    <location>
        <begin position="118"/>
        <end position="135"/>
    </location>
</feature>
<feature type="transmembrane region" description="Helical" evidence="10">
    <location>
        <begin position="242"/>
        <end position="260"/>
    </location>
</feature>
<keyword evidence="5" id="KW-1003">Cell membrane</keyword>
<dbReference type="Pfam" id="PF03600">
    <property type="entry name" value="CitMHS"/>
    <property type="match status" value="1"/>
</dbReference>
<evidence type="ECO:0000256" key="4">
    <source>
        <dbReference type="ARBA" id="ARBA00022448"/>
    </source>
</evidence>
<evidence type="ECO:0000256" key="1">
    <source>
        <dbReference type="ARBA" id="ARBA00004651"/>
    </source>
</evidence>
<keyword evidence="8 10" id="KW-1133">Transmembrane helix</keyword>
<feature type="transmembrane region" description="Helical" evidence="10">
    <location>
        <begin position="7"/>
        <end position="29"/>
    </location>
</feature>
<dbReference type="Proteomes" id="UP000824151">
    <property type="component" value="Unassembled WGS sequence"/>
</dbReference>
<feature type="transmembrane region" description="Helical" evidence="10">
    <location>
        <begin position="74"/>
        <end position="91"/>
    </location>
</feature>
<feature type="transmembrane region" description="Helical" evidence="10">
    <location>
        <begin position="272"/>
        <end position="291"/>
    </location>
</feature>
<evidence type="ECO:0000256" key="8">
    <source>
        <dbReference type="ARBA" id="ARBA00022989"/>
    </source>
</evidence>
<evidence type="ECO:0000256" key="9">
    <source>
        <dbReference type="ARBA" id="ARBA00023136"/>
    </source>
</evidence>
<evidence type="ECO:0000256" key="6">
    <source>
        <dbReference type="ARBA" id="ARBA00022692"/>
    </source>
</evidence>
<feature type="transmembrane region" description="Helical" evidence="10">
    <location>
        <begin position="35"/>
        <end position="53"/>
    </location>
</feature>
<reference evidence="12" key="1">
    <citation type="journal article" date="2021" name="PeerJ">
        <title>Extensive microbial diversity within the chicken gut microbiome revealed by metagenomics and culture.</title>
        <authorList>
            <person name="Gilroy R."/>
            <person name="Ravi A."/>
            <person name="Getino M."/>
            <person name="Pursley I."/>
            <person name="Horton D.L."/>
            <person name="Alikhan N.F."/>
            <person name="Baker D."/>
            <person name="Gharbi K."/>
            <person name="Hall N."/>
            <person name="Watson M."/>
            <person name="Adriaenssens E.M."/>
            <person name="Foster-Nyarko E."/>
            <person name="Jarju S."/>
            <person name="Secka A."/>
            <person name="Antonio M."/>
            <person name="Oren A."/>
            <person name="Chaudhuri R.R."/>
            <person name="La Ragione R."/>
            <person name="Hildebrand F."/>
            <person name="Pallen M.J."/>
        </authorList>
    </citation>
    <scope>NUCLEOTIDE SEQUENCE</scope>
    <source>
        <strain evidence="12">ChiHejej3B27-3195</strain>
    </source>
</reference>
<comment type="similarity">
    <text evidence="2">Belongs to the ArsB family.</text>
</comment>
<comment type="similarity">
    <text evidence="3">Belongs to the CitM (TC 2.A.11) transporter family.</text>
</comment>
<evidence type="ECO:0000313" key="12">
    <source>
        <dbReference type="EMBL" id="HIX00806.1"/>
    </source>
</evidence>
<dbReference type="EMBL" id="DXGD01000438">
    <property type="protein sequence ID" value="HIX00806.1"/>
    <property type="molecule type" value="Genomic_DNA"/>
</dbReference>
<feature type="transmembrane region" description="Helical" evidence="10">
    <location>
        <begin position="155"/>
        <end position="178"/>
    </location>
</feature>
<evidence type="ECO:0000256" key="2">
    <source>
        <dbReference type="ARBA" id="ARBA00006433"/>
    </source>
</evidence>
<keyword evidence="4" id="KW-0813">Transport</keyword>
<dbReference type="InterPro" id="IPR000802">
    <property type="entry name" value="Arsenical_pump_ArsB"/>
</dbReference>
<feature type="transmembrane region" description="Helical" evidence="10">
    <location>
        <begin position="311"/>
        <end position="333"/>
    </location>
</feature>
<dbReference type="PANTHER" id="PTHR43302:SF5">
    <property type="entry name" value="TRANSPORTER ARSB-RELATED"/>
    <property type="match status" value="1"/>
</dbReference>
<dbReference type="GO" id="GO:0005886">
    <property type="term" value="C:plasma membrane"/>
    <property type="evidence" value="ECO:0007669"/>
    <property type="project" value="UniProtKB-SubCell"/>
</dbReference>
<evidence type="ECO:0000256" key="3">
    <source>
        <dbReference type="ARBA" id="ARBA00009843"/>
    </source>
</evidence>
<dbReference type="GO" id="GO:0046685">
    <property type="term" value="P:response to arsenic-containing substance"/>
    <property type="evidence" value="ECO:0007669"/>
    <property type="project" value="UniProtKB-KW"/>
</dbReference>
<proteinExistence type="inferred from homology"/>
<dbReference type="PRINTS" id="PR00758">
    <property type="entry name" value="ARSENICPUMP"/>
</dbReference>
<keyword evidence="9 10" id="KW-0472">Membrane</keyword>
<organism evidence="12 13">
    <name type="scientific">Candidatus Nesterenkonia stercoripullorum</name>
    <dbReference type="NCBI Taxonomy" id="2838701"/>
    <lineage>
        <taxon>Bacteria</taxon>
        <taxon>Bacillati</taxon>
        <taxon>Actinomycetota</taxon>
        <taxon>Actinomycetes</taxon>
        <taxon>Micrococcales</taxon>
        <taxon>Micrococcaceae</taxon>
        <taxon>Nesterenkonia</taxon>
    </lineage>
</organism>
<comment type="caution">
    <text evidence="12">The sequence shown here is derived from an EMBL/GenBank/DDBJ whole genome shotgun (WGS) entry which is preliminary data.</text>
</comment>
<dbReference type="GO" id="GO:0015105">
    <property type="term" value="F:arsenite transmembrane transporter activity"/>
    <property type="evidence" value="ECO:0007669"/>
    <property type="project" value="InterPro"/>
</dbReference>
<evidence type="ECO:0000256" key="7">
    <source>
        <dbReference type="ARBA" id="ARBA00022849"/>
    </source>
</evidence>
<keyword evidence="7" id="KW-0059">Arsenical resistance</keyword>
<evidence type="ECO:0000259" key="11">
    <source>
        <dbReference type="Pfam" id="PF03600"/>
    </source>
</evidence>
<keyword evidence="6 10" id="KW-0812">Transmembrane</keyword>
<dbReference type="PANTHER" id="PTHR43302">
    <property type="entry name" value="TRANSPORTER ARSB-RELATED"/>
    <property type="match status" value="1"/>
</dbReference>
<feature type="transmembrane region" description="Helical" evidence="10">
    <location>
        <begin position="345"/>
        <end position="368"/>
    </location>
</feature>
<evidence type="ECO:0000256" key="5">
    <source>
        <dbReference type="ARBA" id="ARBA00022475"/>
    </source>
</evidence>